<dbReference type="AlphaFoldDB" id="A0A8H7XNP4"/>
<dbReference type="SUPFAM" id="SSF51735">
    <property type="entry name" value="NAD(P)-binding Rossmann-fold domains"/>
    <property type="match status" value="1"/>
</dbReference>
<dbReference type="Pfam" id="PF13460">
    <property type="entry name" value="NAD_binding_10"/>
    <property type="match status" value="1"/>
</dbReference>
<dbReference type="InterPro" id="IPR051604">
    <property type="entry name" value="Ergot_Alk_Oxidoreductase"/>
</dbReference>
<dbReference type="EMBL" id="JAFIQS010000011">
    <property type="protein sequence ID" value="KAG5164561.1"/>
    <property type="molecule type" value="Genomic_DNA"/>
</dbReference>
<accession>A0A8H7XNP4</accession>
<protein>
    <recommendedName>
        <fullName evidence="1">NAD(P)-binding domain-containing protein</fullName>
    </recommendedName>
</protein>
<evidence type="ECO:0000313" key="2">
    <source>
        <dbReference type="EMBL" id="KAG5164561.1"/>
    </source>
</evidence>
<dbReference type="PANTHER" id="PTHR43162:SF1">
    <property type="entry name" value="PRESTALK A DIFFERENTIATION PROTEIN A"/>
    <property type="match status" value="1"/>
</dbReference>
<evidence type="ECO:0000259" key="1">
    <source>
        <dbReference type="Pfam" id="PF13460"/>
    </source>
</evidence>
<dbReference type="PANTHER" id="PTHR43162">
    <property type="match status" value="1"/>
</dbReference>
<sequence>MATFITGGTGKTGLALAKLLHQAGQPVLVASRSGKAPEPFQAVEFDWFNPATFKNAFQTGTTIDKLFIVAPSAYDAIRHVEPFLELAVSQGVKRFVAITSTQSEPGDIPLGTIHQCLLNLKVDYTILRPTWFIENFSTTFYMSIREKNEIFSCAEDGRVPFVSAEDIAQAAFDAFTAERSPNKDYFLVGPELYSYDEAAKLLSSVLGREIVHKRHTVEQQTQIFGYFLAPEYARHLAHVEHLIASGAEEKILDESEDRKYVGKHTLKEYFEANRNIWIK</sequence>
<gene>
    <name evidence="2" type="ORF">JR316_010197</name>
</gene>
<feature type="domain" description="NAD(P)-binding" evidence="1">
    <location>
        <begin position="7"/>
        <end position="176"/>
    </location>
</feature>
<organism evidence="2">
    <name type="scientific">Psilocybe cubensis</name>
    <name type="common">Psychedelic mushroom</name>
    <name type="synonym">Stropharia cubensis</name>
    <dbReference type="NCBI Taxonomy" id="181762"/>
    <lineage>
        <taxon>Eukaryota</taxon>
        <taxon>Fungi</taxon>
        <taxon>Dikarya</taxon>
        <taxon>Basidiomycota</taxon>
        <taxon>Agaricomycotina</taxon>
        <taxon>Agaricomycetes</taxon>
        <taxon>Agaricomycetidae</taxon>
        <taxon>Agaricales</taxon>
        <taxon>Agaricineae</taxon>
        <taxon>Strophariaceae</taxon>
        <taxon>Psilocybe</taxon>
    </lineage>
</organism>
<dbReference type="Gene3D" id="3.40.50.720">
    <property type="entry name" value="NAD(P)-binding Rossmann-like Domain"/>
    <property type="match status" value="1"/>
</dbReference>
<name>A0A8H7XNP4_PSICU</name>
<comment type="caution">
    <text evidence="2">The sequence shown here is derived from an EMBL/GenBank/DDBJ whole genome shotgun (WGS) entry which is preliminary data.</text>
</comment>
<dbReference type="InterPro" id="IPR016040">
    <property type="entry name" value="NAD(P)-bd_dom"/>
</dbReference>
<dbReference type="Gene3D" id="3.90.25.10">
    <property type="entry name" value="UDP-galactose 4-epimerase, domain 1"/>
    <property type="match status" value="1"/>
</dbReference>
<proteinExistence type="predicted"/>
<dbReference type="InterPro" id="IPR036291">
    <property type="entry name" value="NAD(P)-bd_dom_sf"/>
</dbReference>
<reference evidence="2" key="1">
    <citation type="submission" date="2021-02" db="EMBL/GenBank/DDBJ databases">
        <title>Psilocybe cubensis genome.</title>
        <authorList>
            <person name="Mckernan K.J."/>
            <person name="Crawford S."/>
            <person name="Trippe A."/>
            <person name="Kane L.T."/>
            <person name="Mclaughlin S."/>
        </authorList>
    </citation>
    <scope>NUCLEOTIDE SEQUENCE [LARGE SCALE GENOMIC DNA]</scope>
    <source>
        <strain evidence="2">MGC-MH-2018</strain>
    </source>
</reference>
<dbReference type="OrthoDB" id="419598at2759"/>